<evidence type="ECO:0000313" key="11">
    <source>
        <dbReference type="Proteomes" id="UP001140172"/>
    </source>
</evidence>
<gene>
    <name evidence="10" type="primary">YHC1</name>
    <name evidence="10" type="ORF">GGI15_003391</name>
</gene>
<feature type="compositionally biased region" description="Gly residues" evidence="8">
    <location>
        <begin position="81"/>
        <end position="111"/>
    </location>
</feature>
<keyword evidence="4" id="KW-0862">Zinc</keyword>
<evidence type="ECO:0000256" key="5">
    <source>
        <dbReference type="ARBA" id="ARBA00022884"/>
    </source>
</evidence>
<dbReference type="GO" id="GO:0008270">
    <property type="term" value="F:zinc ion binding"/>
    <property type="evidence" value="ECO:0007669"/>
    <property type="project" value="UniProtKB-KW"/>
</dbReference>
<feature type="region of interest" description="Disordered" evidence="8">
    <location>
        <begin position="69"/>
        <end position="200"/>
    </location>
</feature>
<evidence type="ECO:0000256" key="2">
    <source>
        <dbReference type="ARBA" id="ARBA00022723"/>
    </source>
</evidence>
<dbReference type="SMART" id="SM00451">
    <property type="entry name" value="ZnF_U1"/>
    <property type="match status" value="1"/>
</dbReference>
<evidence type="ECO:0000256" key="4">
    <source>
        <dbReference type="ARBA" id="ARBA00022833"/>
    </source>
</evidence>
<evidence type="ECO:0000256" key="6">
    <source>
        <dbReference type="ARBA" id="ARBA00023242"/>
    </source>
</evidence>
<name>A0A9W8H7P6_9FUNG</name>
<keyword evidence="11" id="KW-1185">Reference proteome</keyword>
<evidence type="ECO:0000256" key="8">
    <source>
        <dbReference type="SAM" id="MobiDB-lite"/>
    </source>
</evidence>
<feature type="compositionally biased region" description="Basic and acidic residues" evidence="8">
    <location>
        <begin position="180"/>
        <end position="200"/>
    </location>
</feature>
<comment type="caution">
    <text evidence="10">The sequence shown here is derived from an EMBL/GenBank/DDBJ whole genome shotgun (WGS) entry which is preliminary data.</text>
</comment>
<evidence type="ECO:0000256" key="7">
    <source>
        <dbReference type="ARBA" id="ARBA00023274"/>
    </source>
</evidence>
<evidence type="ECO:0000256" key="3">
    <source>
        <dbReference type="ARBA" id="ARBA00022771"/>
    </source>
</evidence>
<proteinExistence type="predicted"/>
<keyword evidence="2" id="KW-0479">Metal-binding</keyword>
<dbReference type="SUPFAM" id="SSF57667">
    <property type="entry name" value="beta-beta-alpha zinc fingers"/>
    <property type="match status" value="1"/>
</dbReference>
<feature type="compositionally biased region" description="Pro residues" evidence="8">
    <location>
        <begin position="162"/>
        <end position="171"/>
    </location>
</feature>
<dbReference type="Gene3D" id="3.30.160.60">
    <property type="entry name" value="Classic Zinc Finger"/>
    <property type="match status" value="1"/>
</dbReference>
<evidence type="ECO:0000313" key="10">
    <source>
        <dbReference type="EMBL" id="KAJ2780888.1"/>
    </source>
</evidence>
<dbReference type="InterPro" id="IPR017340">
    <property type="entry name" value="U1_snRNP-C"/>
</dbReference>
<dbReference type="InterPro" id="IPR000690">
    <property type="entry name" value="Matrin/U1-C_Znf_C2H2"/>
</dbReference>
<accession>A0A9W8H7P6</accession>
<dbReference type="GO" id="GO:0030627">
    <property type="term" value="F:pre-mRNA 5'-splice site binding"/>
    <property type="evidence" value="ECO:0007669"/>
    <property type="project" value="InterPro"/>
</dbReference>
<keyword evidence="3" id="KW-0863">Zinc-finger</keyword>
<dbReference type="InterPro" id="IPR013085">
    <property type="entry name" value="U1-CZ_Znf_C2H2"/>
</dbReference>
<dbReference type="AlphaFoldDB" id="A0A9W8H7P6"/>
<dbReference type="GO" id="GO:0000395">
    <property type="term" value="P:mRNA 5'-splice site recognition"/>
    <property type="evidence" value="ECO:0007669"/>
    <property type="project" value="InterPro"/>
</dbReference>
<dbReference type="InterPro" id="IPR003604">
    <property type="entry name" value="Matrin/U1-like-C_Znf_C2H2"/>
</dbReference>
<feature type="domain" description="Matrin-type" evidence="9">
    <location>
        <begin position="4"/>
        <end position="36"/>
    </location>
</feature>
<dbReference type="Pfam" id="PF06220">
    <property type="entry name" value="zf-U1"/>
    <property type="match status" value="1"/>
</dbReference>
<organism evidence="10 11">
    <name type="scientific">Coemansia interrupta</name>
    <dbReference type="NCBI Taxonomy" id="1126814"/>
    <lineage>
        <taxon>Eukaryota</taxon>
        <taxon>Fungi</taxon>
        <taxon>Fungi incertae sedis</taxon>
        <taxon>Zoopagomycota</taxon>
        <taxon>Kickxellomycotina</taxon>
        <taxon>Kickxellomycetes</taxon>
        <taxon>Kickxellales</taxon>
        <taxon>Kickxellaceae</taxon>
        <taxon>Coemansia</taxon>
    </lineage>
</organism>
<dbReference type="Proteomes" id="UP001140172">
    <property type="component" value="Unassembled WGS sequence"/>
</dbReference>
<reference evidence="10" key="1">
    <citation type="submission" date="2022-07" db="EMBL/GenBank/DDBJ databases">
        <title>Phylogenomic reconstructions and comparative analyses of Kickxellomycotina fungi.</title>
        <authorList>
            <person name="Reynolds N.K."/>
            <person name="Stajich J.E."/>
            <person name="Barry K."/>
            <person name="Grigoriev I.V."/>
            <person name="Crous P."/>
            <person name="Smith M.E."/>
        </authorList>
    </citation>
    <scope>NUCLEOTIDE SEQUENCE</scope>
    <source>
        <strain evidence="10">BCRC 34489</strain>
    </source>
</reference>
<evidence type="ECO:0000259" key="9">
    <source>
        <dbReference type="PROSITE" id="PS50171"/>
    </source>
</evidence>
<keyword evidence="5" id="KW-0694">RNA-binding</keyword>
<keyword evidence="6" id="KW-0539">Nucleus</keyword>
<dbReference type="PIRSF" id="PIRSF037969">
    <property type="entry name" value="U1_snRNP-C"/>
    <property type="match status" value="1"/>
</dbReference>
<dbReference type="GO" id="GO:0005685">
    <property type="term" value="C:U1 snRNP"/>
    <property type="evidence" value="ECO:0007669"/>
    <property type="project" value="InterPro"/>
</dbReference>
<dbReference type="OrthoDB" id="76567at2759"/>
<dbReference type="InterPro" id="IPR036236">
    <property type="entry name" value="Znf_C2H2_sf"/>
</dbReference>
<dbReference type="PROSITE" id="PS50171">
    <property type="entry name" value="ZF_MATRIN"/>
    <property type="match status" value="1"/>
</dbReference>
<dbReference type="PANTHER" id="PTHR31148">
    <property type="entry name" value="U1 SMALL NUCLEAR RIBONUCLEOPROTEIN C"/>
    <property type="match status" value="1"/>
</dbReference>
<dbReference type="PANTHER" id="PTHR31148:SF1">
    <property type="entry name" value="U1 SMALL NUCLEAR RIBONUCLEOPROTEIN C"/>
    <property type="match status" value="1"/>
</dbReference>
<sequence length="200" mass="21965">MPKYYCDYCDIFLTHDSSAVRQAHNSGWKHVNQVAAYYRNLPADKIQSVVDTLEHAYQGMQMPELPKVAPPTHDPPQRFGRFGGSNGGGGGRGGRGGRGGGGRGGGRGGGSWRQRSQSPGYPREAPGRHYRQGGSEGYAPQGMQQYGGQHYDRADRPRYSQMPPPPPPPHGPALSAPPQIRDRDRDRDRDSRGRSSGWDR</sequence>
<protein>
    <submittedName>
        <fullName evidence="10">U1 small nuclear ribonucleoprotein C</fullName>
    </submittedName>
</protein>
<keyword evidence="7 10" id="KW-0687">Ribonucleoprotein</keyword>
<evidence type="ECO:0000256" key="1">
    <source>
        <dbReference type="ARBA" id="ARBA00004123"/>
    </source>
</evidence>
<dbReference type="EMBL" id="JANBUM010000231">
    <property type="protein sequence ID" value="KAJ2780888.1"/>
    <property type="molecule type" value="Genomic_DNA"/>
</dbReference>
<comment type="subcellular location">
    <subcellularLocation>
        <location evidence="1">Nucleus</location>
    </subcellularLocation>
</comment>